<dbReference type="Proteomes" id="UP000571084">
    <property type="component" value="Unassembled WGS sequence"/>
</dbReference>
<keyword evidence="1" id="KW-0472">Membrane</keyword>
<evidence type="ECO:0000313" key="2">
    <source>
        <dbReference type="EMBL" id="MBB5198894.1"/>
    </source>
</evidence>
<feature type="transmembrane region" description="Helical" evidence="1">
    <location>
        <begin position="75"/>
        <end position="96"/>
    </location>
</feature>
<name>A0A840RQ94_9BURK</name>
<keyword evidence="3" id="KW-1185">Reference proteome</keyword>
<comment type="caution">
    <text evidence="2">The sequence shown here is derived from an EMBL/GenBank/DDBJ whole genome shotgun (WGS) entry which is preliminary data.</text>
</comment>
<keyword evidence="1" id="KW-1133">Transmembrane helix</keyword>
<keyword evidence="1" id="KW-0812">Transmembrane</keyword>
<evidence type="ECO:0000313" key="3">
    <source>
        <dbReference type="Proteomes" id="UP000571084"/>
    </source>
</evidence>
<organism evidence="2 3">
    <name type="scientific">Glaciimonas immobilis</name>
    <dbReference type="NCBI Taxonomy" id="728004"/>
    <lineage>
        <taxon>Bacteria</taxon>
        <taxon>Pseudomonadati</taxon>
        <taxon>Pseudomonadota</taxon>
        <taxon>Betaproteobacteria</taxon>
        <taxon>Burkholderiales</taxon>
        <taxon>Oxalobacteraceae</taxon>
        <taxon>Glaciimonas</taxon>
    </lineage>
</organism>
<gene>
    <name evidence="2" type="ORF">HNR39_000704</name>
</gene>
<accession>A0A840RQ94</accession>
<protein>
    <submittedName>
        <fullName evidence="2">Uncharacterized protein</fullName>
    </submittedName>
</protein>
<dbReference type="AlphaFoldDB" id="A0A840RQ94"/>
<reference evidence="2 3" key="1">
    <citation type="submission" date="2020-08" db="EMBL/GenBank/DDBJ databases">
        <title>Genomic Encyclopedia of Type Strains, Phase IV (KMG-IV): sequencing the most valuable type-strain genomes for metagenomic binning, comparative biology and taxonomic classification.</title>
        <authorList>
            <person name="Goeker M."/>
        </authorList>
    </citation>
    <scope>NUCLEOTIDE SEQUENCE [LARGE SCALE GENOMIC DNA]</scope>
    <source>
        <strain evidence="2 3">DSM 23240</strain>
    </source>
</reference>
<dbReference type="EMBL" id="JACHHQ010000001">
    <property type="protein sequence ID" value="MBB5198894.1"/>
    <property type="molecule type" value="Genomic_DNA"/>
</dbReference>
<proteinExistence type="predicted"/>
<evidence type="ECO:0000256" key="1">
    <source>
        <dbReference type="SAM" id="Phobius"/>
    </source>
</evidence>
<sequence>MGCHSCSYQDLGKSPAATLRFLAPAWPDRRSSNLTNCLHRQVGKRVAETVFVSPIAYCFIYMVSRQIVKERGDTVNLVVVDSLIALLAGLAASQVLHATTSA</sequence>